<proteinExistence type="inferred from homology"/>
<dbReference type="EMBL" id="PXOH01000046">
    <property type="protein sequence ID" value="PSF31296.1"/>
    <property type="molecule type" value="Genomic_DNA"/>
</dbReference>
<dbReference type="InterPro" id="IPR000734">
    <property type="entry name" value="TAG_lipase"/>
</dbReference>
<dbReference type="Pfam" id="PF00151">
    <property type="entry name" value="Lipase"/>
    <property type="match status" value="1"/>
</dbReference>
<gene>
    <name evidence="5" type="ORF">C7H19_22925</name>
</gene>
<evidence type="ECO:0000256" key="1">
    <source>
        <dbReference type="ARBA" id="ARBA00004613"/>
    </source>
</evidence>
<dbReference type="GO" id="GO:0005615">
    <property type="term" value="C:extracellular space"/>
    <property type="evidence" value="ECO:0007669"/>
    <property type="project" value="TreeGrafter"/>
</dbReference>
<name>A0A2T1LRF8_9CHRO</name>
<comment type="similarity">
    <text evidence="2">Belongs to the AB hydrolase superfamily. Lipase family.</text>
</comment>
<accession>A0A2T1LRF8</accession>
<dbReference type="AlphaFoldDB" id="A0A2T1LRF8"/>
<keyword evidence="6" id="KW-1185">Reference proteome</keyword>
<dbReference type="RefSeq" id="WP_106459235.1">
    <property type="nucleotide sequence ID" value="NZ_PXOH01000046.1"/>
</dbReference>
<dbReference type="Proteomes" id="UP000239001">
    <property type="component" value="Unassembled WGS sequence"/>
</dbReference>
<comment type="caution">
    <text evidence="5">The sequence shown here is derived from an EMBL/GenBank/DDBJ whole genome shotgun (WGS) entry which is preliminary data.</text>
</comment>
<reference evidence="5 6" key="2">
    <citation type="submission" date="2018-03" db="EMBL/GenBank/DDBJ databases">
        <authorList>
            <person name="Keele B.F."/>
        </authorList>
    </citation>
    <scope>NUCLEOTIDE SEQUENCE [LARGE SCALE GENOMIC DNA]</scope>
    <source>
        <strain evidence="5 6">CCALA 016</strain>
    </source>
</reference>
<comment type="subcellular location">
    <subcellularLocation>
        <location evidence="1">Secreted</location>
    </subcellularLocation>
</comment>
<evidence type="ECO:0000313" key="6">
    <source>
        <dbReference type="Proteomes" id="UP000239001"/>
    </source>
</evidence>
<dbReference type="OrthoDB" id="436909at2"/>
<dbReference type="GO" id="GO:0016042">
    <property type="term" value="P:lipid catabolic process"/>
    <property type="evidence" value="ECO:0007669"/>
    <property type="project" value="TreeGrafter"/>
</dbReference>
<dbReference type="InterPro" id="IPR013818">
    <property type="entry name" value="Lipase"/>
</dbReference>
<evidence type="ECO:0000259" key="4">
    <source>
        <dbReference type="Pfam" id="PF00151"/>
    </source>
</evidence>
<keyword evidence="3" id="KW-0964">Secreted</keyword>
<evidence type="ECO:0000313" key="5">
    <source>
        <dbReference type="EMBL" id="PSF31296.1"/>
    </source>
</evidence>
<evidence type="ECO:0000256" key="3">
    <source>
        <dbReference type="ARBA" id="ARBA00022525"/>
    </source>
</evidence>
<protein>
    <recommendedName>
        <fullName evidence="4">Lipase domain-containing protein</fullName>
    </recommendedName>
</protein>
<dbReference type="SUPFAM" id="SSF53474">
    <property type="entry name" value="alpha/beta-Hydrolases"/>
    <property type="match status" value="1"/>
</dbReference>
<sequence length="368" mass="40472">MINVFDTNFQQLNQHQLMAQSGEGELFWNTDPLVQSSLNTLTGLVNSGTTSTSESTLYQTANILSSNTQNENLIFDLLDIHLPKEPDSDPLARPNRTLIKLLDGQTTPNSQFTLYQTTNSADFYIWGNNRVFNRTQATYVLTHGWQDYPVNDTKWVDLASSIIQYDPKANIFLTDWSDLATNAVYPESAYDTFVVGQELGNFLERLDIVPSKTTLIGHSLGAHVSGIAADRYDSLLGNPSIKTVIGLDPAGPSFEDDLVGDVQLLLGGRDLRKKVYRLDASDATQVVALHTDLILGYDARLADLDIYVNEPALVQPGELSFVGNHLYAVNLAADLYKGAAYVQNDGSVFELNDLFTSTGSYAVETTAV</sequence>
<dbReference type="Gene3D" id="3.40.50.1820">
    <property type="entry name" value="alpha/beta hydrolase"/>
    <property type="match status" value="1"/>
</dbReference>
<reference evidence="5 6" key="1">
    <citation type="submission" date="2018-03" db="EMBL/GenBank/DDBJ databases">
        <title>The ancient ancestry and fast evolution of plastids.</title>
        <authorList>
            <person name="Moore K.R."/>
            <person name="Magnabosco C."/>
            <person name="Momper L."/>
            <person name="Gold D.A."/>
            <person name="Bosak T."/>
            <person name="Fournier G.P."/>
        </authorList>
    </citation>
    <scope>NUCLEOTIDE SEQUENCE [LARGE SCALE GENOMIC DNA]</scope>
    <source>
        <strain evidence="5 6">CCALA 016</strain>
    </source>
</reference>
<dbReference type="PRINTS" id="PR00821">
    <property type="entry name" value="TAGLIPASE"/>
</dbReference>
<dbReference type="InterPro" id="IPR029058">
    <property type="entry name" value="AB_hydrolase_fold"/>
</dbReference>
<dbReference type="GO" id="GO:0016298">
    <property type="term" value="F:lipase activity"/>
    <property type="evidence" value="ECO:0007669"/>
    <property type="project" value="InterPro"/>
</dbReference>
<organism evidence="5 6">
    <name type="scientific">Aphanothece hegewaldii CCALA 016</name>
    <dbReference type="NCBI Taxonomy" id="2107694"/>
    <lineage>
        <taxon>Bacteria</taxon>
        <taxon>Bacillati</taxon>
        <taxon>Cyanobacteriota</taxon>
        <taxon>Cyanophyceae</taxon>
        <taxon>Oscillatoriophycideae</taxon>
        <taxon>Chroococcales</taxon>
        <taxon>Aphanothecaceae</taxon>
        <taxon>Aphanothece</taxon>
    </lineage>
</organism>
<dbReference type="PANTHER" id="PTHR11610">
    <property type="entry name" value="LIPASE"/>
    <property type="match status" value="1"/>
</dbReference>
<feature type="domain" description="Lipase" evidence="4">
    <location>
        <begin position="105"/>
        <end position="319"/>
    </location>
</feature>
<evidence type="ECO:0000256" key="2">
    <source>
        <dbReference type="ARBA" id="ARBA00010701"/>
    </source>
</evidence>